<keyword evidence="1 6" id="KW-0963">Cytoplasm</keyword>
<proteinExistence type="inferred from homology"/>
<dbReference type="InterPro" id="IPR014776">
    <property type="entry name" value="4pyrrole_Mease_sub2"/>
</dbReference>
<dbReference type="GO" id="GO:0070677">
    <property type="term" value="F:rRNA (cytosine-2'-O-)-methyltransferase activity"/>
    <property type="evidence" value="ECO:0007669"/>
    <property type="project" value="UniProtKB-UniRule"/>
</dbReference>
<dbReference type="GO" id="GO:0005737">
    <property type="term" value="C:cytoplasm"/>
    <property type="evidence" value="ECO:0007669"/>
    <property type="project" value="UniProtKB-SubCell"/>
</dbReference>
<evidence type="ECO:0000256" key="5">
    <source>
        <dbReference type="ARBA" id="ARBA00022691"/>
    </source>
</evidence>
<evidence type="ECO:0000313" key="9">
    <source>
        <dbReference type="EMBL" id="QPC43414.1"/>
    </source>
</evidence>
<dbReference type="InterPro" id="IPR018063">
    <property type="entry name" value="SAM_MeTrfase_RsmI_CS"/>
</dbReference>
<organism evidence="9 10">
    <name type="scientific">Kaustia mangrovi</name>
    <dbReference type="NCBI Taxonomy" id="2593653"/>
    <lineage>
        <taxon>Bacteria</taxon>
        <taxon>Pseudomonadati</taxon>
        <taxon>Pseudomonadota</taxon>
        <taxon>Alphaproteobacteria</taxon>
        <taxon>Hyphomicrobiales</taxon>
        <taxon>Parvibaculaceae</taxon>
        <taxon>Kaustia</taxon>
    </lineage>
</organism>
<keyword evidence="2 6" id="KW-0698">rRNA processing</keyword>
<dbReference type="Pfam" id="PF00590">
    <property type="entry name" value="TP_methylase"/>
    <property type="match status" value="1"/>
</dbReference>
<evidence type="ECO:0000256" key="1">
    <source>
        <dbReference type="ARBA" id="ARBA00022490"/>
    </source>
</evidence>
<dbReference type="KEGG" id="kmn:HW532_12335"/>
<sequence>MSTRTDAGARARRYTIEGQSVAAPPLEPGLYVTATPIGNLGDVTLRALATLAAADGILCEDTRVTRRLTAHFGIATPLAAYHEHNAARARPGILARLEAGEAIALVSDAGTPLISDPGFKLVREAREAGIAVTAVPGASAAVAAVSIAGLPSDRFLFAGFLPARGGERRRALERLMAVEASIVLYEAPQRIENLLTMLDEVAPDRELAVTRELTKRFEEVLTGVPAEVGARLEARDGVKGEVTVVIAPPAQTGTDEPDRAAVDEALRRALGRQSTGKAAAEVARAFGLNRRDVYARALELKDAEEE</sequence>
<reference evidence="9 10" key="1">
    <citation type="submission" date="2020-06" db="EMBL/GenBank/DDBJ databases">
        <title>Genome sequence of 2 isolates from Red Sea Mangroves.</title>
        <authorList>
            <person name="Sefrji F."/>
            <person name="Michoud G."/>
            <person name="Merlino G."/>
            <person name="Daffonchio D."/>
        </authorList>
    </citation>
    <scope>NUCLEOTIDE SEQUENCE [LARGE SCALE GENOMIC DNA]</scope>
    <source>
        <strain evidence="9 10">R1DC25</strain>
    </source>
</reference>
<accession>A0A7S8C575</accession>
<dbReference type="Gene3D" id="3.30.950.10">
    <property type="entry name" value="Methyltransferase, Cobalt-precorrin-4 Transmethylase, Domain 2"/>
    <property type="match status" value="1"/>
</dbReference>
<dbReference type="PANTHER" id="PTHR46111:SF1">
    <property type="entry name" value="RIBOSOMAL RNA SMALL SUBUNIT METHYLTRANSFERASE I"/>
    <property type="match status" value="1"/>
</dbReference>
<keyword evidence="3 6" id="KW-0489">Methyltransferase</keyword>
<evidence type="ECO:0000256" key="6">
    <source>
        <dbReference type="HAMAP-Rule" id="MF_01877"/>
    </source>
</evidence>
<dbReference type="Gene3D" id="3.40.1010.10">
    <property type="entry name" value="Cobalt-precorrin-4 Transmethylase, Domain 1"/>
    <property type="match status" value="1"/>
</dbReference>
<dbReference type="HAMAP" id="MF_01877">
    <property type="entry name" value="16SrRNA_methyltr_I"/>
    <property type="match status" value="1"/>
</dbReference>
<comment type="function">
    <text evidence="6">Catalyzes the 2'-O-methylation of the ribose of cytidine 1402 (C1402) in 16S rRNA.</text>
</comment>
<protein>
    <recommendedName>
        <fullName evidence="6">Ribosomal RNA small subunit methyltransferase I</fullName>
        <ecNumber evidence="6">2.1.1.198</ecNumber>
    </recommendedName>
    <alternativeName>
        <fullName evidence="6">16S rRNA 2'-O-ribose C1402 methyltransferase</fullName>
    </alternativeName>
    <alternativeName>
        <fullName evidence="6">rRNA (cytidine-2'-O-)-methyltransferase RsmI</fullName>
    </alternativeName>
</protein>
<dbReference type="SUPFAM" id="SSF53790">
    <property type="entry name" value="Tetrapyrrole methylase"/>
    <property type="match status" value="1"/>
</dbReference>
<keyword evidence="10" id="KW-1185">Reference proteome</keyword>
<dbReference type="EMBL" id="CP058214">
    <property type="protein sequence ID" value="QPC43414.1"/>
    <property type="molecule type" value="Genomic_DNA"/>
</dbReference>
<comment type="catalytic activity">
    <reaction evidence="6">
        <text>cytidine(1402) in 16S rRNA + S-adenosyl-L-methionine = 2'-O-methylcytidine(1402) in 16S rRNA + S-adenosyl-L-homocysteine + H(+)</text>
        <dbReference type="Rhea" id="RHEA:42924"/>
        <dbReference type="Rhea" id="RHEA-COMP:10285"/>
        <dbReference type="Rhea" id="RHEA-COMP:10286"/>
        <dbReference type="ChEBI" id="CHEBI:15378"/>
        <dbReference type="ChEBI" id="CHEBI:57856"/>
        <dbReference type="ChEBI" id="CHEBI:59789"/>
        <dbReference type="ChEBI" id="CHEBI:74495"/>
        <dbReference type="ChEBI" id="CHEBI:82748"/>
        <dbReference type="EC" id="2.1.1.198"/>
    </reaction>
</comment>
<comment type="subcellular location">
    <subcellularLocation>
        <location evidence="6">Cytoplasm</location>
    </subcellularLocation>
</comment>
<dbReference type="CDD" id="cd11648">
    <property type="entry name" value="RsmI"/>
    <property type="match status" value="1"/>
</dbReference>
<evidence type="ECO:0000256" key="2">
    <source>
        <dbReference type="ARBA" id="ARBA00022552"/>
    </source>
</evidence>
<dbReference type="Proteomes" id="UP000593594">
    <property type="component" value="Chromosome"/>
</dbReference>
<evidence type="ECO:0000313" key="10">
    <source>
        <dbReference type="Proteomes" id="UP000593594"/>
    </source>
</evidence>
<dbReference type="EC" id="2.1.1.198" evidence="6"/>
<dbReference type="InterPro" id="IPR008189">
    <property type="entry name" value="rRNA_ssu_MeTfrase_I"/>
</dbReference>
<keyword evidence="4 6" id="KW-0808">Transferase</keyword>
<dbReference type="AlphaFoldDB" id="A0A7S8C575"/>
<dbReference type="RefSeq" id="WP_213160776.1">
    <property type="nucleotide sequence ID" value="NZ_CP058214.1"/>
</dbReference>
<dbReference type="PANTHER" id="PTHR46111">
    <property type="entry name" value="RIBOSOMAL RNA SMALL SUBUNIT METHYLTRANSFERASE I"/>
    <property type="match status" value="1"/>
</dbReference>
<feature type="domain" description="RsmI HTH" evidence="8">
    <location>
        <begin position="257"/>
        <end position="301"/>
    </location>
</feature>
<dbReference type="PROSITE" id="PS01296">
    <property type="entry name" value="RSMI"/>
    <property type="match status" value="1"/>
</dbReference>
<dbReference type="Pfam" id="PF23016">
    <property type="entry name" value="RsmI_C"/>
    <property type="match status" value="1"/>
</dbReference>
<comment type="similarity">
    <text evidence="6">Belongs to the methyltransferase superfamily. RsmI family.</text>
</comment>
<dbReference type="InterPro" id="IPR000878">
    <property type="entry name" value="4pyrrol_Mease"/>
</dbReference>
<keyword evidence="5 6" id="KW-0949">S-adenosyl-L-methionine</keyword>
<evidence type="ECO:0000256" key="3">
    <source>
        <dbReference type="ARBA" id="ARBA00022603"/>
    </source>
</evidence>
<name>A0A7S8C575_9HYPH</name>
<dbReference type="FunFam" id="3.40.1010.10:FF:000007">
    <property type="entry name" value="Ribosomal RNA small subunit methyltransferase I"/>
    <property type="match status" value="1"/>
</dbReference>
<dbReference type="PIRSF" id="PIRSF005917">
    <property type="entry name" value="MTase_YraL"/>
    <property type="match status" value="1"/>
</dbReference>
<dbReference type="InterPro" id="IPR053910">
    <property type="entry name" value="RsmI_HTH"/>
</dbReference>
<dbReference type="InterPro" id="IPR035996">
    <property type="entry name" value="4pyrrol_Methylase_sf"/>
</dbReference>
<dbReference type="NCBIfam" id="TIGR00096">
    <property type="entry name" value="16S rRNA (cytidine(1402)-2'-O)-methyltransferase"/>
    <property type="match status" value="1"/>
</dbReference>
<evidence type="ECO:0000256" key="4">
    <source>
        <dbReference type="ARBA" id="ARBA00022679"/>
    </source>
</evidence>
<evidence type="ECO:0000259" key="7">
    <source>
        <dbReference type="Pfam" id="PF00590"/>
    </source>
</evidence>
<evidence type="ECO:0000259" key="8">
    <source>
        <dbReference type="Pfam" id="PF23016"/>
    </source>
</evidence>
<gene>
    <name evidence="6 9" type="primary">rsmI</name>
    <name evidence="9" type="ORF">HW532_12335</name>
</gene>
<dbReference type="InterPro" id="IPR014777">
    <property type="entry name" value="4pyrrole_Mease_sub1"/>
</dbReference>
<feature type="domain" description="Tetrapyrrole methylase" evidence="7">
    <location>
        <begin position="30"/>
        <end position="224"/>
    </location>
</feature>